<dbReference type="Pfam" id="PF00908">
    <property type="entry name" value="dTDP_sugar_isom"/>
    <property type="match status" value="1"/>
</dbReference>
<dbReference type="GO" id="GO:0019305">
    <property type="term" value="P:dTDP-rhamnose biosynthetic process"/>
    <property type="evidence" value="ECO:0007669"/>
    <property type="project" value="UniProtKB-UniRule"/>
</dbReference>
<dbReference type="PANTHER" id="PTHR21047">
    <property type="entry name" value="DTDP-6-DEOXY-D-GLUCOSE-3,5 EPIMERASE"/>
    <property type="match status" value="1"/>
</dbReference>
<dbReference type="RefSeq" id="WP_265356023.1">
    <property type="nucleotide sequence ID" value="NZ_JAMQPS010000002.1"/>
</dbReference>
<dbReference type="InterPro" id="IPR014710">
    <property type="entry name" value="RmlC-like_jellyroll"/>
</dbReference>
<name>A0AAW5V7B5_9LEPT</name>
<dbReference type="GO" id="GO:0008830">
    <property type="term" value="F:dTDP-4-dehydrorhamnose 3,5-epimerase activity"/>
    <property type="evidence" value="ECO:0007669"/>
    <property type="project" value="UniProtKB-UniRule"/>
</dbReference>
<comment type="pathway">
    <text evidence="7">Carbohydrate biosynthesis; dTDP-L-rhamnose biosynthesis.</text>
</comment>
<feature type="site" description="Participates in a stacking interaction with the thymidine ring of dTDP-4-oxo-6-deoxyglucose" evidence="6">
    <location>
        <position position="138"/>
    </location>
</feature>
<feature type="active site" description="Proton acceptor" evidence="5">
    <location>
        <position position="62"/>
    </location>
</feature>
<evidence type="ECO:0000256" key="1">
    <source>
        <dbReference type="ARBA" id="ARBA00001298"/>
    </source>
</evidence>
<comment type="catalytic activity">
    <reaction evidence="1 7">
        <text>dTDP-4-dehydro-6-deoxy-alpha-D-glucose = dTDP-4-dehydro-beta-L-rhamnose</text>
        <dbReference type="Rhea" id="RHEA:16969"/>
        <dbReference type="ChEBI" id="CHEBI:57649"/>
        <dbReference type="ChEBI" id="CHEBI:62830"/>
        <dbReference type="EC" id="5.1.3.13"/>
    </reaction>
</comment>
<comment type="subunit">
    <text evidence="7">Homodimer.</text>
</comment>
<keyword evidence="7 8" id="KW-0413">Isomerase</keyword>
<dbReference type="PANTHER" id="PTHR21047:SF2">
    <property type="entry name" value="THYMIDINE DIPHOSPHO-4-KETO-RHAMNOSE 3,5-EPIMERASE"/>
    <property type="match status" value="1"/>
</dbReference>
<dbReference type="EMBL" id="JAMQQD010000005">
    <property type="protein sequence ID" value="MCW7516263.1"/>
    <property type="molecule type" value="Genomic_DNA"/>
</dbReference>
<evidence type="ECO:0000313" key="8">
    <source>
        <dbReference type="EMBL" id="MCW7516263.1"/>
    </source>
</evidence>
<dbReference type="GO" id="GO:0000271">
    <property type="term" value="P:polysaccharide biosynthetic process"/>
    <property type="evidence" value="ECO:0007669"/>
    <property type="project" value="TreeGrafter"/>
</dbReference>
<dbReference type="NCBIfam" id="TIGR01221">
    <property type="entry name" value="rmlC"/>
    <property type="match status" value="1"/>
</dbReference>
<evidence type="ECO:0000256" key="6">
    <source>
        <dbReference type="PIRSR" id="PIRSR600888-3"/>
    </source>
</evidence>
<comment type="caution">
    <text evidence="8">The sequence shown here is derived from an EMBL/GenBank/DDBJ whole genome shotgun (WGS) entry which is preliminary data.</text>
</comment>
<evidence type="ECO:0000256" key="2">
    <source>
        <dbReference type="ARBA" id="ARBA00001997"/>
    </source>
</evidence>
<evidence type="ECO:0000256" key="5">
    <source>
        <dbReference type="PIRSR" id="PIRSR600888-1"/>
    </source>
</evidence>
<dbReference type="InterPro" id="IPR000888">
    <property type="entry name" value="RmlC-like"/>
</dbReference>
<organism evidence="8 9">
    <name type="scientific">Leptospira levettii</name>
    <dbReference type="NCBI Taxonomy" id="2023178"/>
    <lineage>
        <taxon>Bacteria</taxon>
        <taxon>Pseudomonadati</taxon>
        <taxon>Spirochaetota</taxon>
        <taxon>Spirochaetia</taxon>
        <taxon>Leptospirales</taxon>
        <taxon>Leptospiraceae</taxon>
        <taxon>Leptospira</taxon>
    </lineage>
</organism>
<dbReference type="SUPFAM" id="SSF51182">
    <property type="entry name" value="RmlC-like cupins"/>
    <property type="match status" value="1"/>
</dbReference>
<gene>
    <name evidence="8" type="primary">rfbC</name>
    <name evidence="8" type="ORF">ND810_13940</name>
</gene>
<protein>
    <recommendedName>
        <fullName evidence="4 7">dTDP-4-dehydrorhamnose 3,5-epimerase</fullName>
        <ecNumber evidence="3 7">5.1.3.13</ecNumber>
    </recommendedName>
    <alternativeName>
        <fullName evidence="7">Thymidine diphospho-4-keto-rhamnose 3,5-epimerase</fullName>
    </alternativeName>
</protein>
<evidence type="ECO:0000256" key="4">
    <source>
        <dbReference type="ARBA" id="ARBA00019595"/>
    </source>
</evidence>
<accession>A0AAW5V7B5</accession>
<dbReference type="GO" id="GO:0005829">
    <property type="term" value="C:cytosol"/>
    <property type="evidence" value="ECO:0007669"/>
    <property type="project" value="TreeGrafter"/>
</dbReference>
<dbReference type="Gene3D" id="2.60.120.10">
    <property type="entry name" value="Jelly Rolls"/>
    <property type="match status" value="1"/>
</dbReference>
<evidence type="ECO:0000256" key="7">
    <source>
        <dbReference type="RuleBase" id="RU364069"/>
    </source>
</evidence>
<sequence length="176" mass="20192">MIFEEIFIKGSFVVDLKQIGDSRGFFARAFCEKEFKEMGISSSITQGNLSRTSLKGSIRGMHFQTAPFEEMKAVRCIKGSFFDVVLDLRKDSPTYCKWFGIELSAENHRMLIIPEGCAHGFQTLENNTEAFYLVSKEYSQQHDSGVRWNDSAFGINWPLEVSEISIKDQQFKDYII</sequence>
<evidence type="ECO:0000313" key="9">
    <source>
        <dbReference type="Proteomes" id="UP001209694"/>
    </source>
</evidence>
<dbReference type="CDD" id="cd00438">
    <property type="entry name" value="cupin_RmlC"/>
    <property type="match status" value="1"/>
</dbReference>
<dbReference type="Proteomes" id="UP001209694">
    <property type="component" value="Unassembled WGS sequence"/>
</dbReference>
<evidence type="ECO:0000256" key="3">
    <source>
        <dbReference type="ARBA" id="ARBA00012098"/>
    </source>
</evidence>
<proteinExistence type="inferred from homology"/>
<dbReference type="AlphaFoldDB" id="A0AAW5V7B5"/>
<feature type="active site" description="Proton donor" evidence="5">
    <location>
        <position position="132"/>
    </location>
</feature>
<comment type="similarity">
    <text evidence="7">Belongs to the dTDP-4-dehydrorhamnose 3,5-epimerase family.</text>
</comment>
<reference evidence="8" key="1">
    <citation type="submission" date="2022-06" db="EMBL/GenBank/DDBJ databases">
        <title>Leptospira isolates from biofilms formed at urban environments.</title>
        <authorList>
            <person name="Ribeiro P.S."/>
            <person name="Sousa T."/>
            <person name="Carvalho N."/>
            <person name="Aburjaile F."/>
            <person name="Neves F."/>
            <person name="Oliveira D."/>
            <person name="Blanco L."/>
            <person name="Lima J."/>
            <person name="Costa F."/>
            <person name="Brenig B."/>
            <person name="Soares S."/>
            <person name="Ramos R."/>
            <person name="Goes-Neto A."/>
            <person name="Matiuzzi M."/>
            <person name="Azevedo V."/>
            <person name="Ristow P."/>
        </authorList>
    </citation>
    <scope>NUCLEOTIDE SEQUENCE</scope>
    <source>
        <strain evidence="8">VSF7</strain>
    </source>
</reference>
<dbReference type="InterPro" id="IPR011051">
    <property type="entry name" value="RmlC_Cupin_sf"/>
</dbReference>
<comment type="function">
    <text evidence="2 7">Catalyzes the epimerization of the C3' and C5'positions of dTDP-6-deoxy-D-xylo-4-hexulose, forming dTDP-6-deoxy-L-lyxo-4-hexulose.</text>
</comment>
<dbReference type="EC" id="5.1.3.13" evidence="3 7"/>